<sequence>MIRVIFTRFVDKTFPAKRSDDNMVLKGESSVEKGKRFELFCIMLIKRILAPLGVKVVHTGKPGDKGRDIICEVYGLTFVIQCKAWYKKNIDRSHVDELETVIRRGNNDLDTVVKKGRFSFGILVGVDICKISDEAIDRARTSECDIGVVTYHDMYSSLLDLSKCQIKCTSHYFCSINKAGSGG</sequence>
<comment type="caution">
    <text evidence="2">The sequence shown here is derived from an EMBL/GenBank/DDBJ whole genome shotgun (WGS) entry which is preliminary data.</text>
</comment>
<dbReference type="AlphaFoldDB" id="A0A8H3X561"/>
<evidence type="ECO:0000259" key="1">
    <source>
        <dbReference type="Pfam" id="PF04471"/>
    </source>
</evidence>
<dbReference type="GO" id="GO:0003677">
    <property type="term" value="F:DNA binding"/>
    <property type="evidence" value="ECO:0007669"/>
    <property type="project" value="InterPro"/>
</dbReference>
<dbReference type="InterPro" id="IPR007560">
    <property type="entry name" value="Restrct_endonuc_IV_Mrr"/>
</dbReference>
<dbReference type="InterPro" id="IPR011856">
    <property type="entry name" value="tRNA_endonuc-like_dom_sf"/>
</dbReference>
<name>A0A8H3X561_GIGMA</name>
<feature type="domain" description="Restriction endonuclease type IV Mrr" evidence="1">
    <location>
        <begin position="44"/>
        <end position="119"/>
    </location>
</feature>
<proteinExistence type="predicted"/>
<evidence type="ECO:0000313" key="2">
    <source>
        <dbReference type="EMBL" id="KAF0410769.1"/>
    </source>
</evidence>
<protein>
    <recommendedName>
        <fullName evidence="1">Restriction endonuclease type IV Mrr domain-containing protein</fullName>
    </recommendedName>
</protein>
<dbReference type="InterPro" id="IPR011335">
    <property type="entry name" value="Restrct_endonuc-II-like"/>
</dbReference>
<reference evidence="2 3" key="1">
    <citation type="journal article" date="2019" name="Environ. Microbiol.">
        <title>At the nexus of three kingdoms: the genome of the mycorrhizal fungus Gigaspora margarita provides insights into plant, endobacterial and fungal interactions.</title>
        <authorList>
            <person name="Venice F."/>
            <person name="Ghignone S."/>
            <person name="Salvioli di Fossalunga A."/>
            <person name="Amselem J."/>
            <person name="Novero M."/>
            <person name="Xianan X."/>
            <person name="Sedzielewska Toro K."/>
            <person name="Morin E."/>
            <person name="Lipzen A."/>
            <person name="Grigoriev I.V."/>
            <person name="Henrissat B."/>
            <person name="Martin F.M."/>
            <person name="Bonfante P."/>
        </authorList>
    </citation>
    <scope>NUCLEOTIDE SEQUENCE [LARGE SCALE GENOMIC DNA]</scope>
    <source>
        <strain evidence="2 3">BEG34</strain>
    </source>
</reference>
<organism evidence="2 3">
    <name type="scientific">Gigaspora margarita</name>
    <dbReference type="NCBI Taxonomy" id="4874"/>
    <lineage>
        <taxon>Eukaryota</taxon>
        <taxon>Fungi</taxon>
        <taxon>Fungi incertae sedis</taxon>
        <taxon>Mucoromycota</taxon>
        <taxon>Glomeromycotina</taxon>
        <taxon>Glomeromycetes</taxon>
        <taxon>Diversisporales</taxon>
        <taxon>Gigasporaceae</taxon>
        <taxon>Gigaspora</taxon>
    </lineage>
</organism>
<dbReference type="GO" id="GO:0009307">
    <property type="term" value="P:DNA restriction-modification system"/>
    <property type="evidence" value="ECO:0007669"/>
    <property type="project" value="InterPro"/>
</dbReference>
<dbReference type="Pfam" id="PF04471">
    <property type="entry name" value="Mrr_cat"/>
    <property type="match status" value="1"/>
</dbReference>
<dbReference type="GO" id="GO:0004519">
    <property type="term" value="F:endonuclease activity"/>
    <property type="evidence" value="ECO:0007669"/>
    <property type="project" value="InterPro"/>
</dbReference>
<dbReference type="Proteomes" id="UP000439903">
    <property type="component" value="Unassembled WGS sequence"/>
</dbReference>
<evidence type="ECO:0000313" key="3">
    <source>
        <dbReference type="Proteomes" id="UP000439903"/>
    </source>
</evidence>
<dbReference type="EMBL" id="WTPW01001861">
    <property type="protein sequence ID" value="KAF0410769.1"/>
    <property type="molecule type" value="Genomic_DNA"/>
</dbReference>
<dbReference type="Gene3D" id="3.40.1350.10">
    <property type="match status" value="1"/>
</dbReference>
<dbReference type="SUPFAM" id="SSF52980">
    <property type="entry name" value="Restriction endonuclease-like"/>
    <property type="match status" value="1"/>
</dbReference>
<dbReference type="OrthoDB" id="2431093at2759"/>
<dbReference type="GO" id="GO:0006302">
    <property type="term" value="P:double-strand break repair"/>
    <property type="evidence" value="ECO:0007669"/>
    <property type="project" value="UniProtKB-ARBA"/>
</dbReference>
<keyword evidence="3" id="KW-1185">Reference proteome</keyword>
<accession>A0A8H3X561</accession>
<gene>
    <name evidence="2" type="ORF">F8M41_008267</name>
</gene>